<evidence type="ECO:0000313" key="10">
    <source>
        <dbReference type="EMBL" id="CAF3644859.1"/>
    </source>
</evidence>
<gene>
    <name evidence="9" type="ORF">GPM918_LOCUS6389</name>
    <name evidence="10" type="ORF">SRO942_LOCUS6389</name>
</gene>
<dbReference type="EMBL" id="CAJOBC010000981">
    <property type="protein sequence ID" value="CAF3644859.1"/>
    <property type="molecule type" value="Genomic_DNA"/>
</dbReference>
<evidence type="ECO:0000259" key="7">
    <source>
        <dbReference type="PROSITE" id="PS50002"/>
    </source>
</evidence>
<feature type="compositionally biased region" description="Polar residues" evidence="6">
    <location>
        <begin position="398"/>
        <end position="412"/>
    </location>
</feature>
<reference evidence="9" key="1">
    <citation type="submission" date="2021-02" db="EMBL/GenBank/DDBJ databases">
        <authorList>
            <person name="Nowell W R."/>
        </authorList>
    </citation>
    <scope>NUCLEOTIDE SEQUENCE</scope>
</reference>
<feature type="region of interest" description="Disordered" evidence="6">
    <location>
        <begin position="393"/>
        <end position="412"/>
    </location>
</feature>
<dbReference type="SMART" id="SM00055">
    <property type="entry name" value="FCH"/>
    <property type="match status" value="1"/>
</dbReference>
<dbReference type="InterPro" id="IPR036028">
    <property type="entry name" value="SH3-like_dom_sf"/>
</dbReference>
<dbReference type="InterPro" id="IPR001060">
    <property type="entry name" value="FCH_dom"/>
</dbReference>
<dbReference type="Pfam" id="PF25610">
    <property type="entry name" value="HR1_TOCA"/>
    <property type="match status" value="1"/>
</dbReference>
<dbReference type="Proteomes" id="UP000681722">
    <property type="component" value="Unassembled WGS sequence"/>
</dbReference>
<feature type="domain" description="F-BAR" evidence="8">
    <location>
        <begin position="1"/>
        <end position="264"/>
    </location>
</feature>
<dbReference type="SUPFAM" id="SSF50044">
    <property type="entry name" value="SH3-domain"/>
    <property type="match status" value="1"/>
</dbReference>
<dbReference type="Gene3D" id="1.20.1270.60">
    <property type="entry name" value="Arfaptin homology (AH) domain/BAR domain"/>
    <property type="match status" value="1"/>
</dbReference>
<dbReference type="EMBL" id="CAJNOQ010000981">
    <property type="protein sequence ID" value="CAF0857147.1"/>
    <property type="molecule type" value="Genomic_DNA"/>
</dbReference>
<feature type="domain" description="SH3" evidence="7">
    <location>
        <begin position="690"/>
        <end position="756"/>
    </location>
</feature>
<feature type="region of interest" description="Disordered" evidence="6">
    <location>
        <begin position="518"/>
        <end position="538"/>
    </location>
</feature>
<dbReference type="PROSITE" id="PS51741">
    <property type="entry name" value="F_BAR"/>
    <property type="match status" value="1"/>
</dbReference>
<dbReference type="PANTHER" id="PTHR15735:SF12">
    <property type="entry name" value="CDC42-INTERACTING PROTEIN 4, ISOFORM B"/>
    <property type="match status" value="1"/>
</dbReference>
<keyword evidence="1 3" id="KW-0728">SH3 domain</keyword>
<evidence type="ECO:0000256" key="5">
    <source>
        <dbReference type="SAM" id="Coils"/>
    </source>
</evidence>
<organism evidence="9 11">
    <name type="scientific">Didymodactylos carnosus</name>
    <dbReference type="NCBI Taxonomy" id="1234261"/>
    <lineage>
        <taxon>Eukaryota</taxon>
        <taxon>Metazoa</taxon>
        <taxon>Spiralia</taxon>
        <taxon>Gnathifera</taxon>
        <taxon>Rotifera</taxon>
        <taxon>Eurotatoria</taxon>
        <taxon>Bdelloidea</taxon>
        <taxon>Philodinida</taxon>
        <taxon>Philodinidae</taxon>
        <taxon>Didymodactylos</taxon>
    </lineage>
</organism>
<dbReference type="InterPro" id="IPR057870">
    <property type="entry name" value="HR1_TOCA"/>
</dbReference>
<dbReference type="Proteomes" id="UP000663829">
    <property type="component" value="Unassembled WGS sequence"/>
</dbReference>
<evidence type="ECO:0000256" key="4">
    <source>
        <dbReference type="PROSITE-ProRule" id="PRU01077"/>
    </source>
</evidence>
<comment type="caution">
    <text evidence="9">The sequence shown here is derived from an EMBL/GenBank/DDBJ whole genome shotgun (WGS) entry which is preliminary data.</text>
</comment>
<accession>A0A813WFH7</accession>
<dbReference type="Gene3D" id="6.10.140.470">
    <property type="match status" value="1"/>
</dbReference>
<evidence type="ECO:0000256" key="2">
    <source>
        <dbReference type="ARBA" id="ARBA00023054"/>
    </source>
</evidence>
<feature type="region of interest" description="Disordered" evidence="6">
    <location>
        <begin position="628"/>
        <end position="653"/>
    </location>
</feature>
<dbReference type="Gene3D" id="2.30.30.40">
    <property type="entry name" value="SH3 Domains"/>
    <property type="match status" value="1"/>
</dbReference>
<dbReference type="InterPro" id="IPR027267">
    <property type="entry name" value="AH/BAR_dom_sf"/>
</dbReference>
<evidence type="ECO:0000313" key="11">
    <source>
        <dbReference type="Proteomes" id="UP000663829"/>
    </source>
</evidence>
<dbReference type="SUPFAM" id="SSF103657">
    <property type="entry name" value="BAR/IMD domain-like"/>
    <property type="match status" value="1"/>
</dbReference>
<evidence type="ECO:0000259" key="8">
    <source>
        <dbReference type="PROSITE" id="PS51741"/>
    </source>
</evidence>
<evidence type="ECO:0000256" key="1">
    <source>
        <dbReference type="ARBA" id="ARBA00022443"/>
    </source>
</evidence>
<sequence length="770" mass="87755">MSWGIELWDQFENVSKFTDKSIQFCERYESFVKDRCTIEEDYAKALKKLTKSYQPKRKEDEEFYGKYSFTIAFINTLKELQDLASQHELISENLKERVIKQIQTTVKECREQRKKCLDEYTKIKRQLDKQHELMTKALKKYDEAHDSARRAKDGYEKAHEDLDLSRAQLEKARDAMTIKSKLCDESKTNYSTNVQAFNEVQRIFYERQLPSVLNDLQETDHKRSNELKDCYFKFIQSNLEVLPRVEKCLEEMHKQTQLINSIQDCNIVIDDYKSGYLIPDDQKEIDLNDNESTFTTLVNNSNQNHNNNNITEQQLYNINLNNSTSLDSANGLGRSNTLRSTGSDHSQNGQTLYVGSAGGQVNGILNSNNTQILVQPTKGTGKKGTANTIRKIFGGGSYNTQRKPNGSSYGQIPATTPYGTLPPAQRVKKFQEHINSCKVDLDKKQKAREGLLKMRAVFMENPKFGPEQEVNGQLVTIEEQIEKLIAEIKRFESYMQELERSRLSDADSRLRANYGSDLSIGQTSINSNPGTPAQNRSTMYSRPNYVASAAYKNFNHRLSSSAANNLIKSTMNNRRWSTIGNYLLRSSPPDISDHGTPNQQQTHYNNSTNKNYYSHSSTYQRLPSLNATTTEHASASLSPRTTNDRRSPSYDHSLNASFDEEEHSINEDLSLPSSGPVTVHNRSTISVEQTIRSKAYVLYEFNGNGSNGQYVNAVSIYAGETVDILEHDQGDGWTRIQKIDGTSGFVPSSYIKQIRQEDDTITTRFETGRF</sequence>
<feature type="coiled-coil region" evidence="5">
    <location>
        <begin position="77"/>
        <end position="175"/>
    </location>
</feature>
<dbReference type="AlphaFoldDB" id="A0A813WFH7"/>
<dbReference type="Pfam" id="PF00611">
    <property type="entry name" value="FCH"/>
    <property type="match status" value="1"/>
</dbReference>
<feature type="compositionally biased region" description="Polar residues" evidence="6">
    <location>
        <begin position="519"/>
        <end position="538"/>
    </location>
</feature>
<feature type="compositionally biased region" description="Polar residues" evidence="6">
    <location>
        <begin position="595"/>
        <end position="614"/>
    </location>
</feature>
<evidence type="ECO:0000313" key="9">
    <source>
        <dbReference type="EMBL" id="CAF0857147.1"/>
    </source>
</evidence>
<proteinExistence type="predicted"/>
<dbReference type="PROSITE" id="PS50002">
    <property type="entry name" value="SH3"/>
    <property type="match status" value="1"/>
</dbReference>
<evidence type="ECO:0008006" key="12">
    <source>
        <dbReference type="Google" id="ProtNLM"/>
    </source>
</evidence>
<evidence type="ECO:0000256" key="6">
    <source>
        <dbReference type="SAM" id="MobiDB-lite"/>
    </source>
</evidence>
<feature type="coiled-coil region" evidence="5">
    <location>
        <begin position="467"/>
        <end position="501"/>
    </location>
</feature>
<dbReference type="SMART" id="SM00326">
    <property type="entry name" value="SH3"/>
    <property type="match status" value="1"/>
</dbReference>
<dbReference type="InterPro" id="IPR001452">
    <property type="entry name" value="SH3_domain"/>
</dbReference>
<keyword evidence="11" id="KW-1185">Reference proteome</keyword>
<evidence type="ECO:0000256" key="3">
    <source>
        <dbReference type="PROSITE-ProRule" id="PRU00192"/>
    </source>
</evidence>
<dbReference type="PANTHER" id="PTHR15735">
    <property type="entry name" value="FCH AND DOUBLE SH3 DOMAINS PROTEIN"/>
    <property type="match status" value="1"/>
</dbReference>
<name>A0A813WFH7_9BILA</name>
<dbReference type="OrthoDB" id="8783038at2759"/>
<protein>
    <recommendedName>
        <fullName evidence="12">Formin-binding protein</fullName>
    </recommendedName>
</protein>
<keyword evidence="2 4" id="KW-0175">Coiled coil</keyword>
<dbReference type="InterPro" id="IPR031160">
    <property type="entry name" value="F_BAR_dom"/>
</dbReference>
<feature type="region of interest" description="Disordered" evidence="6">
    <location>
        <begin position="587"/>
        <end position="614"/>
    </location>
</feature>
<feature type="compositionally biased region" description="Polar residues" evidence="6">
    <location>
        <begin position="628"/>
        <end position="641"/>
    </location>
</feature>
<feature type="region of interest" description="Disordered" evidence="6">
    <location>
        <begin position="327"/>
        <end position="350"/>
    </location>
</feature>